<feature type="domain" description="Thioredoxin" evidence="3">
    <location>
        <begin position="1"/>
        <end position="112"/>
    </location>
</feature>
<feature type="compositionally biased region" description="Low complexity" evidence="1">
    <location>
        <begin position="163"/>
        <end position="176"/>
    </location>
</feature>
<dbReference type="GO" id="GO:0005829">
    <property type="term" value="C:cytosol"/>
    <property type="evidence" value="ECO:0007669"/>
    <property type="project" value="TreeGrafter"/>
</dbReference>
<gene>
    <name evidence="4" type="primary">trxA_1</name>
    <name evidence="4" type="ORF">Pan54_07380</name>
</gene>
<feature type="signal peptide" evidence="2">
    <location>
        <begin position="1"/>
        <end position="26"/>
    </location>
</feature>
<dbReference type="InterPro" id="IPR013766">
    <property type="entry name" value="Thioredoxin_domain"/>
</dbReference>
<dbReference type="Gene3D" id="3.40.30.10">
    <property type="entry name" value="Glutaredoxin"/>
    <property type="match status" value="1"/>
</dbReference>
<dbReference type="GO" id="GO:0045454">
    <property type="term" value="P:cell redox homeostasis"/>
    <property type="evidence" value="ECO:0007669"/>
    <property type="project" value="TreeGrafter"/>
</dbReference>
<feature type="region of interest" description="Disordered" evidence="1">
    <location>
        <begin position="112"/>
        <end position="189"/>
    </location>
</feature>
<dbReference type="EMBL" id="SJPG01000001">
    <property type="protein sequence ID" value="TWT60026.1"/>
    <property type="molecule type" value="Genomic_DNA"/>
</dbReference>
<evidence type="ECO:0000313" key="5">
    <source>
        <dbReference type="Proteomes" id="UP000316095"/>
    </source>
</evidence>
<protein>
    <submittedName>
        <fullName evidence="4">Thioredoxin</fullName>
    </submittedName>
</protein>
<dbReference type="CDD" id="cd02947">
    <property type="entry name" value="TRX_family"/>
    <property type="match status" value="1"/>
</dbReference>
<feature type="region of interest" description="Disordered" evidence="1">
    <location>
        <begin position="570"/>
        <end position="594"/>
    </location>
</feature>
<dbReference type="RefSeq" id="WP_146502194.1">
    <property type="nucleotide sequence ID" value="NZ_SJPG01000001.1"/>
</dbReference>
<feature type="chain" id="PRO_5022828561" evidence="2">
    <location>
        <begin position="27"/>
        <end position="594"/>
    </location>
</feature>
<dbReference type="OrthoDB" id="8560253at2"/>
<reference evidence="4 5" key="1">
    <citation type="submission" date="2019-02" db="EMBL/GenBank/DDBJ databases">
        <title>Deep-cultivation of Planctomycetes and their phenomic and genomic characterization uncovers novel biology.</title>
        <authorList>
            <person name="Wiegand S."/>
            <person name="Jogler M."/>
            <person name="Boedeker C."/>
            <person name="Pinto D."/>
            <person name="Vollmers J."/>
            <person name="Rivas-Marin E."/>
            <person name="Kohn T."/>
            <person name="Peeters S.H."/>
            <person name="Heuer A."/>
            <person name="Rast P."/>
            <person name="Oberbeckmann S."/>
            <person name="Bunk B."/>
            <person name="Jeske O."/>
            <person name="Meyerdierks A."/>
            <person name="Storesund J.E."/>
            <person name="Kallscheuer N."/>
            <person name="Luecker S."/>
            <person name="Lage O.M."/>
            <person name="Pohl T."/>
            <person name="Merkel B.J."/>
            <person name="Hornburger P."/>
            <person name="Mueller R.-W."/>
            <person name="Bruemmer F."/>
            <person name="Labrenz M."/>
            <person name="Spormann A.M."/>
            <person name="Op Den Camp H."/>
            <person name="Overmann J."/>
            <person name="Amann R."/>
            <person name="Jetten M.S.M."/>
            <person name="Mascher T."/>
            <person name="Medema M.H."/>
            <person name="Devos D.P."/>
            <person name="Kaster A.-K."/>
            <person name="Ovreas L."/>
            <person name="Rohde M."/>
            <person name="Galperin M.Y."/>
            <person name="Jogler C."/>
        </authorList>
    </citation>
    <scope>NUCLEOTIDE SEQUENCE [LARGE SCALE GENOMIC DNA]</scope>
    <source>
        <strain evidence="4 5">Pan54</strain>
    </source>
</reference>
<organism evidence="4 5">
    <name type="scientific">Rubinisphaera italica</name>
    <dbReference type="NCBI Taxonomy" id="2527969"/>
    <lineage>
        <taxon>Bacteria</taxon>
        <taxon>Pseudomonadati</taxon>
        <taxon>Planctomycetota</taxon>
        <taxon>Planctomycetia</taxon>
        <taxon>Planctomycetales</taxon>
        <taxon>Planctomycetaceae</taxon>
        <taxon>Rubinisphaera</taxon>
    </lineage>
</organism>
<dbReference type="PROSITE" id="PS51352">
    <property type="entry name" value="THIOREDOXIN_2"/>
    <property type="match status" value="1"/>
</dbReference>
<evidence type="ECO:0000256" key="2">
    <source>
        <dbReference type="SAM" id="SignalP"/>
    </source>
</evidence>
<feature type="compositionally biased region" description="Polar residues" evidence="1">
    <location>
        <begin position="138"/>
        <end position="148"/>
    </location>
</feature>
<feature type="compositionally biased region" description="Polar residues" evidence="1">
    <location>
        <begin position="177"/>
        <end position="189"/>
    </location>
</feature>
<comment type="caution">
    <text evidence="4">The sequence shown here is derived from an EMBL/GenBank/DDBJ whole genome shotgun (WGS) entry which is preliminary data.</text>
</comment>
<keyword evidence="2" id="KW-0732">Signal</keyword>
<evidence type="ECO:0000313" key="4">
    <source>
        <dbReference type="EMBL" id="TWT60026.1"/>
    </source>
</evidence>
<dbReference type="SUPFAM" id="SSF50494">
    <property type="entry name" value="Trypsin-like serine proteases"/>
    <property type="match status" value="1"/>
</dbReference>
<dbReference type="Proteomes" id="UP000316095">
    <property type="component" value="Unassembled WGS sequence"/>
</dbReference>
<dbReference type="AlphaFoldDB" id="A0A5C5XAI0"/>
<dbReference type="PANTHER" id="PTHR45663">
    <property type="entry name" value="GEO12009P1"/>
    <property type="match status" value="1"/>
</dbReference>
<keyword evidence="5" id="KW-1185">Reference proteome</keyword>
<evidence type="ECO:0000256" key="1">
    <source>
        <dbReference type="SAM" id="MobiDB-lite"/>
    </source>
</evidence>
<dbReference type="Pfam" id="PF13365">
    <property type="entry name" value="Trypsin_2"/>
    <property type="match status" value="1"/>
</dbReference>
<dbReference type="PANTHER" id="PTHR45663:SF11">
    <property type="entry name" value="GEO12009P1"/>
    <property type="match status" value="1"/>
</dbReference>
<dbReference type="Gene3D" id="2.40.10.120">
    <property type="match status" value="1"/>
</dbReference>
<dbReference type="InterPro" id="IPR009003">
    <property type="entry name" value="Peptidase_S1_PA"/>
</dbReference>
<dbReference type="Pfam" id="PF00085">
    <property type="entry name" value="Thioredoxin"/>
    <property type="match status" value="1"/>
</dbReference>
<proteinExistence type="predicted"/>
<dbReference type="InterPro" id="IPR036249">
    <property type="entry name" value="Thioredoxin-like_sf"/>
</dbReference>
<dbReference type="SUPFAM" id="SSF52833">
    <property type="entry name" value="Thioredoxin-like"/>
    <property type="match status" value="1"/>
</dbReference>
<evidence type="ECO:0000259" key="3">
    <source>
        <dbReference type="PROSITE" id="PS51352"/>
    </source>
</evidence>
<name>A0A5C5XAI0_9PLAN</name>
<accession>A0A5C5XAI0</accession>
<dbReference type="GO" id="GO:0015035">
    <property type="term" value="F:protein-disulfide reductase activity"/>
    <property type="evidence" value="ECO:0007669"/>
    <property type="project" value="TreeGrafter"/>
</dbReference>
<sequence precursor="true">MKYTARPIVFSIAVLSALAIANQAHAQKAVLYDFTATWCGPCQQMSPIVHKLEREGFPIQKVDIDQNPNLARQYSVTSIPAFVLVVDGREVGREVGRTSEHQLRRMLASIPQEKPAAQQSMIASNSAQQGSGLQSQSRGNTGYEQPNLGQPGAFPNMNPQPPQQTMAAQAQTQTPAVLNSPQPFPDMNTTQPVAHSAVVASNTQNNPVIRAQFDERTNVTSPTPHVNSAAANVRLRIRDEKGINYGSGTVIESKPGLTYVLTCGHIFRSLSESSKVDIDIFVDDRFESFVGKVEKYDLDADVGLVSLPTDGVLPVAKLAQAPTSLKQGQNVISVGCSGGQNPTVENLQVTSLNRYTGPDNIECTGVPVQGRSGGGLFNENNEIVGVCIAADPKEKRGLYCGLNPVVELLEGCGLTHIIRRNNATGENQILVETNANQPNAPAAAFLSSNSTDQAFANTMASSNNASANNGGNGSVSAPAIDPQYTNQMLQTLNNAEGAKLTIIIEKPNAPGQTQVVIIPAATARLLADLTGEISPSQSVATNRPLSMEPPVTRPVGFTATMPVAPVTRQLREEDRSETLPTEYSVAQPYRRLRQ</sequence>
<feature type="compositionally biased region" description="Low complexity" evidence="1">
    <location>
        <begin position="123"/>
        <end position="137"/>
    </location>
</feature>